<sequence>VFAPIPFNRNGAIVGILRIAFKAFFEYVREETFGKYGLQQIQLDCAFIAEMVRDFVENDDASVLDSLLDEVVASAQLRCVEPVAMDASVVEARCEEQKKKFSCMRKELHASMQHWWGNRFVDLCAAVVADALEESSYGLVSRLLQKDVDIIERILEKCGRLQDCYWICAFCVNQHASICDCNHHSRDSLTAQRYPVCDCGLPKQLGVLNSSPTLRTRSLPIWTGCLATTATLSRPGLPSQDFVVEGMLLDTFGVCSHGVLTVRRNTAD</sequence>
<comment type="caution">
    <text evidence="3">The sequence shown here is derived from an EMBL/GenBank/DDBJ whole genome shotgun (WGS) entry which is preliminary data.</text>
</comment>
<comment type="subcellular location">
    <subcellularLocation>
        <location evidence="2">Golgi apparatus</location>
        <location evidence="2">trans-Golgi network</location>
    </subcellularLocation>
</comment>
<dbReference type="GO" id="GO:0042147">
    <property type="term" value="P:retrograde transport, endosome to Golgi"/>
    <property type="evidence" value="ECO:0007669"/>
    <property type="project" value="UniProtKB-UniRule"/>
</dbReference>
<dbReference type="EMBL" id="CAJNJA010007529">
    <property type="protein sequence ID" value="CAE7225848.1"/>
    <property type="molecule type" value="Genomic_DNA"/>
</dbReference>
<dbReference type="GO" id="GO:0007041">
    <property type="term" value="P:lysosomal transport"/>
    <property type="evidence" value="ECO:0007669"/>
    <property type="project" value="TreeGrafter"/>
</dbReference>
<evidence type="ECO:0000313" key="3">
    <source>
        <dbReference type="EMBL" id="CAE7225848.1"/>
    </source>
</evidence>
<keyword evidence="2" id="KW-0333">Golgi apparatus</keyword>
<keyword evidence="2" id="KW-0445">Lipid transport</keyword>
<protein>
    <recommendedName>
        <fullName evidence="2">Vacuolar protein sorting-associated protein 51 homolog</fullName>
    </recommendedName>
</protein>
<evidence type="ECO:0000256" key="1">
    <source>
        <dbReference type="ARBA" id="ARBA00006080"/>
    </source>
</evidence>
<comment type="similarity">
    <text evidence="1 2">Belongs to the VPS51 family.</text>
</comment>
<dbReference type="PANTHER" id="PTHR15954:SF4">
    <property type="entry name" value="VACUOLAR PROTEIN SORTING-ASSOCIATED PROTEIN 51 HOMOLOG"/>
    <property type="match status" value="1"/>
</dbReference>
<name>A0A812KKY5_9DINO</name>
<feature type="non-terminal residue" evidence="3">
    <location>
        <position position="268"/>
    </location>
</feature>
<keyword evidence="4" id="KW-1185">Reference proteome</keyword>
<comment type="function">
    <text evidence="2">Acts as component of the GARP complex that is involved in retrograde transport from early and late endosomes to the trans-Golgi network (TGN).</text>
</comment>
<keyword evidence="2" id="KW-0813">Transport</keyword>
<dbReference type="AlphaFoldDB" id="A0A812KKY5"/>
<dbReference type="GO" id="GO:0007030">
    <property type="term" value="P:Golgi organization"/>
    <property type="evidence" value="ECO:0007669"/>
    <property type="project" value="UniProtKB-UniRule"/>
</dbReference>
<dbReference type="Proteomes" id="UP000601435">
    <property type="component" value="Unassembled WGS sequence"/>
</dbReference>
<dbReference type="GO" id="GO:0006869">
    <property type="term" value="P:lipid transport"/>
    <property type="evidence" value="ECO:0007669"/>
    <property type="project" value="UniProtKB-UniRule"/>
</dbReference>
<dbReference type="GO" id="GO:0015031">
    <property type="term" value="P:protein transport"/>
    <property type="evidence" value="ECO:0007669"/>
    <property type="project" value="UniProtKB-UniRule"/>
</dbReference>
<dbReference type="InterPro" id="IPR014812">
    <property type="entry name" value="Vps51"/>
</dbReference>
<dbReference type="PANTHER" id="PTHR15954">
    <property type="entry name" value="VACUOLAR PROTEIN SORTING-ASSOCIATED PROTEIN 51 HOMOLOG"/>
    <property type="match status" value="1"/>
</dbReference>
<dbReference type="GO" id="GO:0032456">
    <property type="term" value="P:endocytic recycling"/>
    <property type="evidence" value="ECO:0007669"/>
    <property type="project" value="TreeGrafter"/>
</dbReference>
<dbReference type="GO" id="GO:1990745">
    <property type="term" value="C:EARP complex"/>
    <property type="evidence" value="ECO:0007669"/>
    <property type="project" value="TreeGrafter"/>
</dbReference>
<proteinExistence type="inferred from homology"/>
<dbReference type="GO" id="GO:0005829">
    <property type="term" value="C:cytosol"/>
    <property type="evidence" value="ECO:0007669"/>
    <property type="project" value="GOC"/>
</dbReference>
<dbReference type="OrthoDB" id="203678at2759"/>
<evidence type="ECO:0000256" key="2">
    <source>
        <dbReference type="RuleBase" id="RU368010"/>
    </source>
</evidence>
<dbReference type="GO" id="GO:0016020">
    <property type="term" value="C:membrane"/>
    <property type="evidence" value="ECO:0007669"/>
    <property type="project" value="TreeGrafter"/>
</dbReference>
<gene>
    <name evidence="3" type="primary">VPS51</name>
    <name evidence="3" type="ORF">SNEC2469_LOCUS3182</name>
</gene>
<comment type="subunit">
    <text evidence="2">Component of the Golgi-associated retrograde protein (GARP) complex.</text>
</comment>
<organism evidence="3 4">
    <name type="scientific">Symbiodinium necroappetens</name>
    <dbReference type="NCBI Taxonomy" id="1628268"/>
    <lineage>
        <taxon>Eukaryota</taxon>
        <taxon>Sar</taxon>
        <taxon>Alveolata</taxon>
        <taxon>Dinophyceae</taxon>
        <taxon>Suessiales</taxon>
        <taxon>Symbiodiniaceae</taxon>
        <taxon>Symbiodinium</taxon>
    </lineage>
</organism>
<dbReference type="GO" id="GO:0048193">
    <property type="term" value="P:Golgi vesicle transport"/>
    <property type="evidence" value="ECO:0007669"/>
    <property type="project" value="TreeGrafter"/>
</dbReference>
<keyword evidence="2" id="KW-0653">Protein transport</keyword>
<accession>A0A812KKY5</accession>
<dbReference type="GO" id="GO:0000938">
    <property type="term" value="C:GARP complex"/>
    <property type="evidence" value="ECO:0007669"/>
    <property type="project" value="UniProtKB-UniRule"/>
</dbReference>
<evidence type="ECO:0000313" key="4">
    <source>
        <dbReference type="Proteomes" id="UP000601435"/>
    </source>
</evidence>
<reference evidence="3" key="1">
    <citation type="submission" date="2021-02" db="EMBL/GenBank/DDBJ databases">
        <authorList>
            <person name="Dougan E. K."/>
            <person name="Rhodes N."/>
            <person name="Thang M."/>
            <person name="Chan C."/>
        </authorList>
    </citation>
    <scope>NUCLEOTIDE SEQUENCE</scope>
</reference>